<evidence type="ECO:0000313" key="3">
    <source>
        <dbReference type="Proteomes" id="UP000268973"/>
    </source>
</evidence>
<protein>
    <submittedName>
        <fullName evidence="2">Uncharacterized protein</fullName>
    </submittedName>
</protein>
<dbReference type="OrthoDB" id="5879444at2"/>
<comment type="caution">
    <text evidence="2">The sequence shown here is derived from an EMBL/GenBank/DDBJ whole genome shotgun (WGS) entry which is preliminary data.</text>
</comment>
<gene>
    <name evidence="2" type="ORF">EJ063_20150</name>
</gene>
<evidence type="ECO:0000313" key="2">
    <source>
        <dbReference type="EMBL" id="RTZ13413.1"/>
    </source>
</evidence>
<keyword evidence="1" id="KW-0812">Transmembrane</keyword>
<name>A0A3S0V0U7_9VIBR</name>
<organism evidence="2 3">
    <name type="scientific">Vibrio aquaticus</name>
    <dbReference type="NCBI Taxonomy" id="2496559"/>
    <lineage>
        <taxon>Bacteria</taxon>
        <taxon>Pseudomonadati</taxon>
        <taxon>Pseudomonadota</taxon>
        <taxon>Gammaproteobacteria</taxon>
        <taxon>Vibrionales</taxon>
        <taxon>Vibrionaceae</taxon>
        <taxon>Vibrio</taxon>
    </lineage>
</organism>
<keyword evidence="3" id="KW-1185">Reference proteome</keyword>
<dbReference type="Proteomes" id="UP000268973">
    <property type="component" value="Unassembled WGS sequence"/>
</dbReference>
<reference evidence="2 3" key="1">
    <citation type="submission" date="2018-12" db="EMBL/GenBank/DDBJ databases">
        <title>Vibrio sp. isolated from China Sea.</title>
        <authorList>
            <person name="Li Y."/>
        </authorList>
    </citation>
    <scope>NUCLEOTIDE SEQUENCE [LARGE SCALE GENOMIC DNA]</scope>
    <source>
        <strain evidence="2 3">BEI207</strain>
    </source>
</reference>
<proteinExistence type="predicted"/>
<feature type="transmembrane region" description="Helical" evidence="1">
    <location>
        <begin position="78"/>
        <end position="99"/>
    </location>
</feature>
<dbReference type="RefSeq" id="WP_126576056.1">
    <property type="nucleotide sequence ID" value="NZ_RXZH01000024.1"/>
</dbReference>
<dbReference type="AlphaFoldDB" id="A0A3S0V0U7"/>
<keyword evidence="1" id="KW-0472">Membrane</keyword>
<dbReference type="EMBL" id="RXZH01000024">
    <property type="protein sequence ID" value="RTZ13413.1"/>
    <property type="molecule type" value="Genomic_DNA"/>
</dbReference>
<accession>A0A3S0V0U7</accession>
<feature type="transmembrane region" description="Helical" evidence="1">
    <location>
        <begin position="53"/>
        <end position="72"/>
    </location>
</feature>
<keyword evidence="1" id="KW-1133">Transmembrane helix</keyword>
<evidence type="ECO:0000256" key="1">
    <source>
        <dbReference type="SAM" id="Phobius"/>
    </source>
</evidence>
<sequence>MMLDKVRETLEINNIQYDGESDVVYCKFRKAGSQVKISYDTESMSYKVSTNEFLQSVNAAFSYGFAFAAPYIFDGVSWSWLISALSIFSGTIAVTQLLLTQFKLLDLKQQLRQSGIYLN</sequence>